<sequence>MSFTTDAVRQQLEELQLIQATLLPDELLAFLDEDGARWSRLLREYGDAVDPASISGHGSAPAPSAAPRIRVKPQHASVWFEVQFPGPGSGNPRLPAIAVKGENMSRAEQQRWQHIIQERLEMDEITTSDFPVYQLLCLHLLPLLHDAVEVPGPAPAEDASKDEAPPPAARFHALFTSHHLVSPKKRRALQQWAGALAVAGFAKVGYPGVIYAQGAQPGVEEFVASVKAMQWLALRLRFVEPLPRVAVAGGGGEARGWTEYEKVGEAVEAMRGLGLERWIVEMGVGSKSTG</sequence>
<comment type="caution">
    <text evidence="1">The sequence shown here is derived from an EMBL/GenBank/DDBJ whole genome shotgun (WGS) entry which is preliminary data.</text>
</comment>
<organism evidence="1 2">
    <name type="scientific">Mycena pura</name>
    <dbReference type="NCBI Taxonomy" id="153505"/>
    <lineage>
        <taxon>Eukaryota</taxon>
        <taxon>Fungi</taxon>
        <taxon>Dikarya</taxon>
        <taxon>Basidiomycota</taxon>
        <taxon>Agaricomycotina</taxon>
        <taxon>Agaricomycetes</taxon>
        <taxon>Agaricomycetidae</taxon>
        <taxon>Agaricales</taxon>
        <taxon>Marasmiineae</taxon>
        <taxon>Mycenaceae</taxon>
        <taxon>Mycena</taxon>
    </lineage>
</organism>
<dbReference type="PANTHER" id="PTHR15955">
    <property type="entry name" value="RWD DOMAIN CONTAINING PROTEIN 2"/>
    <property type="match status" value="1"/>
</dbReference>
<evidence type="ECO:0000313" key="1">
    <source>
        <dbReference type="EMBL" id="KAJ7207484.1"/>
    </source>
</evidence>
<dbReference type="PANTHER" id="PTHR15955:SF8">
    <property type="entry name" value="RWD DOMAIN-CONTAINING PROTEIN 2B-RELATED"/>
    <property type="match status" value="1"/>
</dbReference>
<dbReference type="InterPro" id="IPR017359">
    <property type="entry name" value="Phi-like"/>
</dbReference>
<dbReference type="Proteomes" id="UP001219525">
    <property type="component" value="Unassembled WGS sequence"/>
</dbReference>
<accession>A0AAD6VBI3</accession>
<proteinExistence type="predicted"/>
<evidence type="ECO:0000313" key="2">
    <source>
        <dbReference type="Proteomes" id="UP001219525"/>
    </source>
</evidence>
<dbReference type="InterPro" id="IPR059181">
    <property type="entry name" value="RWDD2A-B_C"/>
</dbReference>
<protein>
    <submittedName>
        <fullName evidence="1">Uncharacterized protein</fullName>
    </submittedName>
</protein>
<gene>
    <name evidence="1" type="ORF">GGX14DRAFT_635247</name>
</gene>
<dbReference type="CDD" id="cd24163">
    <property type="entry name" value="RWDD2_C"/>
    <property type="match status" value="1"/>
</dbReference>
<dbReference type="AlphaFoldDB" id="A0AAD6VBI3"/>
<keyword evidence="2" id="KW-1185">Reference proteome</keyword>
<dbReference type="EMBL" id="JARJCW010000036">
    <property type="protein sequence ID" value="KAJ7207484.1"/>
    <property type="molecule type" value="Genomic_DNA"/>
</dbReference>
<reference evidence="1" key="1">
    <citation type="submission" date="2023-03" db="EMBL/GenBank/DDBJ databases">
        <title>Massive genome expansion in bonnet fungi (Mycena s.s.) driven by repeated elements and novel gene families across ecological guilds.</title>
        <authorList>
            <consortium name="Lawrence Berkeley National Laboratory"/>
            <person name="Harder C.B."/>
            <person name="Miyauchi S."/>
            <person name="Viragh M."/>
            <person name="Kuo A."/>
            <person name="Thoen E."/>
            <person name="Andreopoulos B."/>
            <person name="Lu D."/>
            <person name="Skrede I."/>
            <person name="Drula E."/>
            <person name="Henrissat B."/>
            <person name="Morin E."/>
            <person name="Kohler A."/>
            <person name="Barry K."/>
            <person name="LaButti K."/>
            <person name="Morin E."/>
            <person name="Salamov A."/>
            <person name="Lipzen A."/>
            <person name="Mereny Z."/>
            <person name="Hegedus B."/>
            <person name="Baldrian P."/>
            <person name="Stursova M."/>
            <person name="Weitz H."/>
            <person name="Taylor A."/>
            <person name="Grigoriev I.V."/>
            <person name="Nagy L.G."/>
            <person name="Martin F."/>
            <person name="Kauserud H."/>
        </authorList>
    </citation>
    <scope>NUCLEOTIDE SEQUENCE</scope>
    <source>
        <strain evidence="1">9144</strain>
    </source>
</reference>
<name>A0AAD6VBI3_9AGAR</name>